<feature type="domain" description="PapG chaperone-binding" evidence="1">
    <location>
        <begin position="5"/>
        <end position="57"/>
    </location>
</feature>
<dbReference type="Proteomes" id="UP001597052">
    <property type="component" value="Unassembled WGS sequence"/>
</dbReference>
<evidence type="ECO:0000313" key="3">
    <source>
        <dbReference type="Proteomes" id="UP001597052"/>
    </source>
</evidence>
<dbReference type="AlphaFoldDB" id="A0ABD6D8J4"/>
<comment type="caution">
    <text evidence="2">The sequence shown here is derived from an EMBL/GenBank/DDBJ whole genome shotgun (WGS) entry which is preliminary data.</text>
</comment>
<organism evidence="2 3">
    <name type="scientific">Halohasta litorea</name>
    <dbReference type="NCBI Taxonomy" id="869891"/>
    <lineage>
        <taxon>Archaea</taxon>
        <taxon>Methanobacteriati</taxon>
        <taxon>Methanobacteriota</taxon>
        <taxon>Stenosarchaea group</taxon>
        <taxon>Halobacteria</taxon>
        <taxon>Halobacteriales</taxon>
        <taxon>Haloferacaceae</taxon>
        <taxon>Halohasta</taxon>
    </lineage>
</organism>
<accession>A0ABD6D8J4</accession>
<dbReference type="EMBL" id="JBHUDM010000002">
    <property type="protein sequence ID" value="MFD1642296.1"/>
    <property type="molecule type" value="Genomic_DNA"/>
</dbReference>
<evidence type="ECO:0000313" key="2">
    <source>
        <dbReference type="EMBL" id="MFD1642296.1"/>
    </source>
</evidence>
<proteinExistence type="predicted"/>
<dbReference type="RefSeq" id="WP_379827194.1">
    <property type="nucleotide sequence ID" value="NZ_JANHDJ010000002.1"/>
</dbReference>
<name>A0ABD6D8J4_9EURY</name>
<sequence>MFRLPVDAQRAVAVGVGRDLDILLAVDDVDDPGAFFRWTQLGCPNVLVELRLVEEVGSWIGNAGFEIQLPVVRGLRTPSRPEAFVRLEDDLVRLFLDRRGIVGRPELAGFRPLVAHTFSSVPADLSCVG</sequence>
<evidence type="ECO:0000259" key="1">
    <source>
        <dbReference type="Pfam" id="PF03628"/>
    </source>
</evidence>
<dbReference type="InterPro" id="IPR005309">
    <property type="entry name" value="PapG_chaper-bd_C"/>
</dbReference>
<dbReference type="Pfam" id="PF03628">
    <property type="entry name" value="PapG_C"/>
    <property type="match status" value="1"/>
</dbReference>
<protein>
    <submittedName>
        <fullName evidence="2">PapG chaperone-binding domain-containing protein</fullName>
    </submittedName>
</protein>
<reference evidence="2 3" key="1">
    <citation type="journal article" date="2019" name="Int. J. Syst. Evol. Microbiol.">
        <title>The Global Catalogue of Microorganisms (GCM) 10K type strain sequencing project: providing services to taxonomists for standard genome sequencing and annotation.</title>
        <authorList>
            <consortium name="The Broad Institute Genomics Platform"/>
            <consortium name="The Broad Institute Genome Sequencing Center for Infectious Disease"/>
            <person name="Wu L."/>
            <person name="Ma J."/>
        </authorList>
    </citation>
    <scope>NUCLEOTIDE SEQUENCE [LARGE SCALE GENOMIC DNA]</scope>
    <source>
        <strain evidence="2 3">CGMCC 1.10593</strain>
    </source>
</reference>
<keyword evidence="3" id="KW-1185">Reference proteome</keyword>
<gene>
    <name evidence="2" type="ORF">ACFSBW_10475</name>
</gene>